<organism evidence="2 3">
    <name type="scientific">Candidatus Sulfotelmatobacter kueseliae</name>
    <dbReference type="NCBI Taxonomy" id="2042962"/>
    <lineage>
        <taxon>Bacteria</taxon>
        <taxon>Pseudomonadati</taxon>
        <taxon>Acidobacteriota</taxon>
        <taxon>Terriglobia</taxon>
        <taxon>Terriglobales</taxon>
        <taxon>Candidatus Korobacteraceae</taxon>
        <taxon>Candidatus Sulfotelmatobacter</taxon>
    </lineage>
</organism>
<name>A0A2U3KV05_9BACT</name>
<reference evidence="3" key="1">
    <citation type="submission" date="2018-02" db="EMBL/GenBank/DDBJ databases">
        <authorList>
            <person name="Hausmann B."/>
        </authorList>
    </citation>
    <scope>NUCLEOTIDE SEQUENCE [LARGE SCALE GENOMIC DNA]</scope>
    <source>
        <strain evidence="3">Peat soil MAG SbA1</strain>
    </source>
</reference>
<dbReference type="AlphaFoldDB" id="A0A2U3KV05"/>
<feature type="domain" description="Macro" evidence="1">
    <location>
        <begin position="1"/>
        <end position="196"/>
    </location>
</feature>
<accession>A0A2U3KV05</accession>
<dbReference type="PROSITE" id="PS51154">
    <property type="entry name" value="MACRO"/>
    <property type="match status" value="1"/>
</dbReference>
<dbReference type="Pfam" id="PF01661">
    <property type="entry name" value="Macro"/>
    <property type="match status" value="1"/>
</dbReference>
<dbReference type="CDD" id="cd02908">
    <property type="entry name" value="Macro_OAADPr_deacetylase"/>
    <property type="match status" value="1"/>
</dbReference>
<dbReference type="PANTHER" id="PTHR11106:SF27">
    <property type="entry name" value="MACRO DOMAIN-CONTAINING PROTEIN"/>
    <property type="match status" value="1"/>
</dbReference>
<dbReference type="InterPro" id="IPR002589">
    <property type="entry name" value="Macro_dom"/>
</dbReference>
<dbReference type="Proteomes" id="UP000238701">
    <property type="component" value="Unassembled WGS sequence"/>
</dbReference>
<dbReference type="SUPFAM" id="SSF52949">
    <property type="entry name" value="Macro domain-like"/>
    <property type="match status" value="1"/>
</dbReference>
<dbReference type="InterPro" id="IPR043472">
    <property type="entry name" value="Macro_dom-like"/>
</dbReference>
<evidence type="ECO:0000313" key="3">
    <source>
        <dbReference type="Proteomes" id="UP000238701"/>
    </source>
</evidence>
<dbReference type="EMBL" id="OMOD01000143">
    <property type="protein sequence ID" value="SPF43430.1"/>
    <property type="molecule type" value="Genomic_DNA"/>
</dbReference>
<evidence type="ECO:0000313" key="2">
    <source>
        <dbReference type="EMBL" id="SPF43430.1"/>
    </source>
</evidence>
<sequence>MDVDILTTTVPTFTMRLQFDHGKAIEISGPADITDETTDAIVNAANSSLLGGGGVDGAIHRAGGPAILAECREIVSKIGRLPAGKAVITTGGRMAAKHVIHTVGPIYHGGNHGEAETLASCHRESIRLADEHSLRSLAFPAISTGAYGYPVSEAAPIAISSAAEALGSAKHVSKCRFVLFDVATLRAYERAAEKLSTATSLFKMEKANS</sequence>
<evidence type="ECO:0000259" key="1">
    <source>
        <dbReference type="PROSITE" id="PS51154"/>
    </source>
</evidence>
<protein>
    <submittedName>
        <fullName evidence="2">Appr-1-p processing enzyme family</fullName>
    </submittedName>
</protein>
<dbReference type="Gene3D" id="3.40.220.10">
    <property type="entry name" value="Leucine Aminopeptidase, subunit E, domain 1"/>
    <property type="match status" value="1"/>
</dbReference>
<gene>
    <name evidence="2" type="ORF">SBA1_490011</name>
</gene>
<proteinExistence type="predicted"/>
<dbReference type="NCBIfam" id="NF001664">
    <property type="entry name" value="PRK00431.1-6"/>
    <property type="match status" value="1"/>
</dbReference>
<dbReference type="SMART" id="SM00506">
    <property type="entry name" value="A1pp"/>
    <property type="match status" value="1"/>
</dbReference>
<dbReference type="PANTHER" id="PTHR11106">
    <property type="entry name" value="GANGLIOSIDE INDUCED DIFFERENTIATION ASSOCIATED PROTEIN 2-RELATED"/>
    <property type="match status" value="1"/>
</dbReference>